<dbReference type="Proteomes" id="UP001212498">
    <property type="component" value="Unassembled WGS sequence"/>
</dbReference>
<dbReference type="InterPro" id="IPR016040">
    <property type="entry name" value="NAD(P)-bd_dom"/>
</dbReference>
<gene>
    <name evidence="2" type="ORF">OUY24_07800</name>
</gene>
<dbReference type="Pfam" id="PF13460">
    <property type="entry name" value="NAD_binding_10"/>
    <property type="match status" value="1"/>
</dbReference>
<accession>A0ABT4STZ7</accession>
<dbReference type="Gene3D" id="3.90.25.10">
    <property type="entry name" value="UDP-galactose 4-epimerase, domain 1"/>
    <property type="match status" value="1"/>
</dbReference>
<evidence type="ECO:0000259" key="1">
    <source>
        <dbReference type="Pfam" id="PF13460"/>
    </source>
</evidence>
<dbReference type="PANTHER" id="PTHR43162:SF1">
    <property type="entry name" value="PRESTALK A DIFFERENTIATION PROTEIN A"/>
    <property type="match status" value="1"/>
</dbReference>
<reference evidence="2 3" key="1">
    <citation type="submission" date="2022-11" db="EMBL/GenBank/DDBJ databases">
        <title>Nonomuraea corallina sp. nov., a new species of the genus Nonomuraea isolated from sea side sediment in Thai sea.</title>
        <authorList>
            <person name="Ngamcharungchit C."/>
            <person name="Matsumoto A."/>
            <person name="Suriyachadkun C."/>
            <person name="Panbangred W."/>
            <person name="Inahashi Y."/>
            <person name="Intra B."/>
        </authorList>
    </citation>
    <scope>NUCLEOTIDE SEQUENCE [LARGE SCALE GENOMIC DNA]</scope>
    <source>
        <strain evidence="2 3">DSM 43553</strain>
    </source>
</reference>
<name>A0ABT4STZ7_9ACTN</name>
<dbReference type="SUPFAM" id="SSF51735">
    <property type="entry name" value="NAD(P)-binding Rossmann-fold domains"/>
    <property type="match status" value="1"/>
</dbReference>
<evidence type="ECO:0000313" key="2">
    <source>
        <dbReference type="EMBL" id="MDA0640519.1"/>
    </source>
</evidence>
<feature type="domain" description="NAD(P)-binding" evidence="1">
    <location>
        <begin position="8"/>
        <end position="168"/>
    </location>
</feature>
<organism evidence="2 3">
    <name type="scientific">Nonomuraea ferruginea</name>
    <dbReference type="NCBI Taxonomy" id="46174"/>
    <lineage>
        <taxon>Bacteria</taxon>
        <taxon>Bacillati</taxon>
        <taxon>Actinomycetota</taxon>
        <taxon>Actinomycetes</taxon>
        <taxon>Streptosporangiales</taxon>
        <taxon>Streptosporangiaceae</taxon>
        <taxon>Nonomuraea</taxon>
    </lineage>
</organism>
<dbReference type="InterPro" id="IPR051604">
    <property type="entry name" value="Ergot_Alk_Oxidoreductase"/>
</dbReference>
<sequence>MSTILVLGGTGKTGRRVAARLRARGAEVRAASRRGETRFDWYDHDTWEPALSGVSAAYLVDSQGPDAAGLLAAFAGAAVARGVRRLVLLSSRDWPKLGDDRLLASERAVKASGGAWTILRPTWFAQNFSEDPMLRDPVDAGLVELSAGHGLEPFVHADDIADVAAEVLLRDGHAGRTYELSGPRLLSFGDAIGEIAAATGRSITYVPVSPEEHAARLAARGFDADHIALVNRLFASIDAGTNAHLSDGVRQVLGREPRDFTEYVESTW</sequence>
<dbReference type="PANTHER" id="PTHR43162">
    <property type="match status" value="1"/>
</dbReference>
<dbReference type="RefSeq" id="WP_271275717.1">
    <property type="nucleotide sequence ID" value="NZ_BAABFD010000032.1"/>
</dbReference>
<proteinExistence type="predicted"/>
<protein>
    <submittedName>
        <fullName evidence="2">NAD(P)H-binding protein</fullName>
    </submittedName>
</protein>
<dbReference type="EMBL" id="JAPNUD010000014">
    <property type="protein sequence ID" value="MDA0640519.1"/>
    <property type="molecule type" value="Genomic_DNA"/>
</dbReference>
<dbReference type="InterPro" id="IPR036291">
    <property type="entry name" value="NAD(P)-bd_dom_sf"/>
</dbReference>
<comment type="caution">
    <text evidence="2">The sequence shown here is derived from an EMBL/GenBank/DDBJ whole genome shotgun (WGS) entry which is preliminary data.</text>
</comment>
<keyword evidence="3" id="KW-1185">Reference proteome</keyword>
<dbReference type="Gene3D" id="3.40.50.720">
    <property type="entry name" value="NAD(P)-binding Rossmann-like Domain"/>
    <property type="match status" value="1"/>
</dbReference>
<evidence type="ECO:0000313" key="3">
    <source>
        <dbReference type="Proteomes" id="UP001212498"/>
    </source>
</evidence>